<name>A0A1E4SSB4_9ASCO</name>
<evidence type="ECO:0000256" key="1">
    <source>
        <dbReference type="SAM" id="Phobius"/>
    </source>
</evidence>
<reference evidence="3" key="1">
    <citation type="submission" date="2016-05" db="EMBL/GenBank/DDBJ databases">
        <title>Comparative genomics of biotechnologically important yeasts.</title>
        <authorList>
            <consortium name="DOE Joint Genome Institute"/>
            <person name="Riley R."/>
            <person name="Haridas S."/>
            <person name="Wolfe K.H."/>
            <person name="Lopes M.R."/>
            <person name="Hittinger C.T."/>
            <person name="Goker M."/>
            <person name="Salamov A."/>
            <person name="Wisecaver J."/>
            <person name="Long T.M."/>
            <person name="Aerts A.L."/>
            <person name="Barry K."/>
            <person name="Choi C."/>
            <person name="Clum A."/>
            <person name="Coughlan A.Y."/>
            <person name="Deshpande S."/>
            <person name="Douglass A.P."/>
            <person name="Hanson S.J."/>
            <person name="Klenk H.-P."/>
            <person name="Labutti K."/>
            <person name="Lapidus A."/>
            <person name="Lindquist E."/>
            <person name="Lipzen A."/>
            <person name="Meier-Kolthoff J.P."/>
            <person name="Ohm R.A."/>
            <person name="Otillar R.P."/>
            <person name="Pangilinan J."/>
            <person name="Peng Y."/>
            <person name="Rokas A."/>
            <person name="Rosa C.A."/>
            <person name="Scheuner C."/>
            <person name="Sibirny A.A."/>
            <person name="Slot J.C."/>
            <person name="Stielow J.B."/>
            <person name="Sun H."/>
            <person name="Kurtzman C.P."/>
            <person name="Blackwell M."/>
            <person name="Grigoriev I.V."/>
            <person name="Jeffries T.W."/>
        </authorList>
    </citation>
    <scope>NUCLEOTIDE SEQUENCE [LARGE SCALE GENOMIC DNA]</scope>
    <source>
        <strain evidence="3">NRRL Y-17324</strain>
    </source>
</reference>
<dbReference type="AlphaFoldDB" id="A0A1E4SSB4"/>
<keyword evidence="3" id="KW-1185">Reference proteome</keyword>
<gene>
    <name evidence="2" type="ORF">CANTADRAFT_24933</name>
</gene>
<accession>A0A1E4SSB4</accession>
<keyword evidence="1" id="KW-0812">Transmembrane</keyword>
<dbReference type="RefSeq" id="XP_020067528.1">
    <property type="nucleotide sequence ID" value="XM_020207265.1"/>
</dbReference>
<evidence type="ECO:0008006" key="4">
    <source>
        <dbReference type="Google" id="ProtNLM"/>
    </source>
</evidence>
<feature type="transmembrane region" description="Helical" evidence="1">
    <location>
        <begin position="31"/>
        <end position="52"/>
    </location>
</feature>
<evidence type="ECO:0000313" key="2">
    <source>
        <dbReference type="EMBL" id="ODV82406.1"/>
    </source>
</evidence>
<dbReference type="Proteomes" id="UP000094285">
    <property type="component" value="Unassembled WGS sequence"/>
</dbReference>
<proteinExistence type="predicted"/>
<protein>
    <recommendedName>
        <fullName evidence="4">NADH-ubiquinone oxidoreductase B15 subunit</fullName>
    </recommendedName>
</protein>
<organism evidence="2 3">
    <name type="scientific">Suhomyces tanzawaensis NRRL Y-17324</name>
    <dbReference type="NCBI Taxonomy" id="984487"/>
    <lineage>
        <taxon>Eukaryota</taxon>
        <taxon>Fungi</taxon>
        <taxon>Dikarya</taxon>
        <taxon>Ascomycota</taxon>
        <taxon>Saccharomycotina</taxon>
        <taxon>Pichiomycetes</taxon>
        <taxon>Debaryomycetaceae</taxon>
        <taxon>Suhomyces</taxon>
    </lineage>
</organism>
<evidence type="ECO:0000313" key="3">
    <source>
        <dbReference type="Proteomes" id="UP000094285"/>
    </source>
</evidence>
<dbReference type="EMBL" id="KV453909">
    <property type="protein sequence ID" value="ODV82406.1"/>
    <property type="molecule type" value="Genomic_DNA"/>
</dbReference>
<dbReference type="OrthoDB" id="15108at2759"/>
<keyword evidence="1" id="KW-1133">Transmembrane helix</keyword>
<keyword evidence="1" id="KW-0472">Membrane</keyword>
<sequence>MAGTLRPDAEFQRFNTAKEKLGHYFRFKPRAALFNVVFMGLVPFGLATYAYNSEGQLSFNRRFRKDTVLSGEEYTPRDKDL</sequence>
<dbReference type="GeneID" id="30981402"/>